<reference evidence="2 3" key="1">
    <citation type="submission" date="2024-03" db="EMBL/GenBank/DDBJ databases">
        <title>Draft genome sequence of Klenkia terrae.</title>
        <authorList>
            <person name="Duangmal K."/>
            <person name="Chantavorakit T."/>
        </authorList>
    </citation>
    <scope>NUCLEOTIDE SEQUENCE [LARGE SCALE GENOMIC DNA]</scope>
    <source>
        <strain evidence="2 3">JCM 17786</strain>
    </source>
</reference>
<comment type="caution">
    <text evidence="2">The sequence shown here is derived from an EMBL/GenBank/DDBJ whole genome shotgun (WGS) entry which is preliminary data.</text>
</comment>
<evidence type="ECO:0000313" key="2">
    <source>
        <dbReference type="EMBL" id="MEI4277712.1"/>
    </source>
</evidence>
<name>A0ABU8E235_9ACTN</name>
<dbReference type="Proteomes" id="UP001373496">
    <property type="component" value="Unassembled WGS sequence"/>
</dbReference>
<proteinExistence type="predicted"/>
<keyword evidence="3" id="KW-1185">Reference proteome</keyword>
<evidence type="ECO:0000313" key="3">
    <source>
        <dbReference type="Proteomes" id="UP001373496"/>
    </source>
</evidence>
<gene>
    <name evidence="2" type="ORF">UXQ13_04460</name>
</gene>
<sequence length="67" mass="7554">MGLPLLSTDKAAWRGAPLITGADRADVERQGRGQELRRVRGEHARTREVTPQDVPDFLRTRRVSACR</sequence>
<feature type="region of interest" description="Disordered" evidence="1">
    <location>
        <begin position="26"/>
        <end position="48"/>
    </location>
</feature>
<dbReference type="RefSeq" id="WP_225231947.1">
    <property type="nucleotide sequence ID" value="NZ_JBAPLV010000003.1"/>
</dbReference>
<evidence type="ECO:0000256" key="1">
    <source>
        <dbReference type="SAM" id="MobiDB-lite"/>
    </source>
</evidence>
<organism evidence="2 3">
    <name type="scientific">Klenkia terrae</name>
    <dbReference type="NCBI Taxonomy" id="1052259"/>
    <lineage>
        <taxon>Bacteria</taxon>
        <taxon>Bacillati</taxon>
        <taxon>Actinomycetota</taxon>
        <taxon>Actinomycetes</taxon>
        <taxon>Geodermatophilales</taxon>
        <taxon>Geodermatophilaceae</taxon>
        <taxon>Klenkia</taxon>
    </lineage>
</organism>
<dbReference type="EMBL" id="JBAPLV010000003">
    <property type="protein sequence ID" value="MEI4277712.1"/>
    <property type="molecule type" value="Genomic_DNA"/>
</dbReference>
<accession>A0ABU8E235</accession>
<protein>
    <submittedName>
        <fullName evidence="2">Uncharacterized protein</fullName>
    </submittedName>
</protein>